<evidence type="ECO:0008006" key="6">
    <source>
        <dbReference type="Google" id="ProtNLM"/>
    </source>
</evidence>
<dbReference type="Gene3D" id="1.25.40.10">
    <property type="entry name" value="Tetratricopeptide repeat domain"/>
    <property type="match status" value="4"/>
</dbReference>
<feature type="compositionally biased region" description="Polar residues" evidence="3">
    <location>
        <begin position="132"/>
        <end position="149"/>
    </location>
</feature>
<keyword evidence="5" id="KW-1185">Reference proteome</keyword>
<dbReference type="InterPro" id="IPR011990">
    <property type="entry name" value="TPR-like_helical_dom_sf"/>
</dbReference>
<evidence type="ECO:0000313" key="4">
    <source>
        <dbReference type="EMBL" id="RKP34257.1"/>
    </source>
</evidence>
<feature type="repeat" description="PPR" evidence="2">
    <location>
        <begin position="617"/>
        <end position="651"/>
    </location>
</feature>
<dbReference type="InterPro" id="IPR002885">
    <property type="entry name" value="PPR_rpt"/>
</dbReference>
<dbReference type="Pfam" id="PF12854">
    <property type="entry name" value="PPR_1"/>
    <property type="match status" value="1"/>
</dbReference>
<feature type="repeat" description="PPR" evidence="2">
    <location>
        <begin position="582"/>
        <end position="616"/>
    </location>
</feature>
<evidence type="ECO:0000313" key="5">
    <source>
        <dbReference type="Proteomes" id="UP000268162"/>
    </source>
</evidence>
<gene>
    <name evidence="4" type="ORF">BJ085DRAFT_31961</name>
</gene>
<dbReference type="EMBL" id="ML003282">
    <property type="protein sequence ID" value="RKP34257.1"/>
    <property type="molecule type" value="Genomic_DNA"/>
</dbReference>
<feature type="region of interest" description="Disordered" evidence="3">
    <location>
        <begin position="132"/>
        <end position="171"/>
    </location>
</feature>
<feature type="repeat" description="PPR" evidence="2">
    <location>
        <begin position="512"/>
        <end position="546"/>
    </location>
</feature>
<reference evidence="5" key="1">
    <citation type="journal article" date="2018" name="Nat. Microbiol.">
        <title>Leveraging single-cell genomics to expand the fungal tree of life.</title>
        <authorList>
            <person name="Ahrendt S.R."/>
            <person name="Quandt C.A."/>
            <person name="Ciobanu D."/>
            <person name="Clum A."/>
            <person name="Salamov A."/>
            <person name="Andreopoulos B."/>
            <person name="Cheng J.F."/>
            <person name="Woyke T."/>
            <person name="Pelin A."/>
            <person name="Henrissat B."/>
            <person name="Reynolds N.K."/>
            <person name="Benny G.L."/>
            <person name="Smith M.E."/>
            <person name="James T.Y."/>
            <person name="Grigoriev I.V."/>
        </authorList>
    </citation>
    <scope>NUCLEOTIDE SEQUENCE [LARGE SCALE GENOMIC DNA]</scope>
    <source>
        <strain evidence="5">RSA 468</strain>
    </source>
</reference>
<dbReference type="Pfam" id="PF13041">
    <property type="entry name" value="PPR_2"/>
    <property type="match status" value="1"/>
</dbReference>
<dbReference type="GO" id="GO:0003729">
    <property type="term" value="F:mRNA binding"/>
    <property type="evidence" value="ECO:0007669"/>
    <property type="project" value="TreeGrafter"/>
</dbReference>
<feature type="repeat" description="PPR" evidence="2">
    <location>
        <begin position="433"/>
        <end position="467"/>
    </location>
</feature>
<dbReference type="InterPro" id="IPR051240">
    <property type="entry name" value="Mito_RNA-Proc/Resp"/>
</dbReference>
<evidence type="ECO:0000256" key="3">
    <source>
        <dbReference type="SAM" id="MobiDB-lite"/>
    </source>
</evidence>
<dbReference type="PANTHER" id="PTHR47933:SF11">
    <property type="entry name" value="PENTATRICOPEPTIDE REPEAT-CONTAINING PROTEIN 2"/>
    <property type="match status" value="1"/>
</dbReference>
<keyword evidence="1" id="KW-0677">Repeat</keyword>
<dbReference type="PROSITE" id="PS51375">
    <property type="entry name" value="PPR"/>
    <property type="match status" value="4"/>
</dbReference>
<protein>
    <recommendedName>
        <fullName evidence="6">Pentacotripeptide-repeat region of PRORP domain-containing protein</fullName>
    </recommendedName>
</protein>
<sequence>MWHLHRLPATPTLTRLGLPRQSKRVLSLLTQPSSYPTTSTPLLPSRIHPPYRKPGCSLPWSPPLSLHPYLVQQSRSFASSYDPLVDRLRAALAEGSGQDVWLAYISVRNAQLLSQLAPLDFNLVAQSQLSLVPSGQPSEQPGSEASTRNLPEEASPEADGEGASNNNNNLAASTEDASKINAVLQPPSPLVTDLISPSLRARIRSLCRDWLVESGLPWAQPRLSSSEDGSMAPDASSLTASKSTHPIKQSDIEGHEAEIYQPILKVYASIGEADEAHHLVQSVAVHGLAVSVDDVGQTIRAYRSAGNLQGAVDFFLEAVNSWSVKPTPDTIAQILDIALDRRDLEALQATYYTLSGQGYSPSAGYMGILAQAAARARNRSFVDQLFADLQARSPNYSDEVGSAFIAAFGQLRDADQVGAIFDVLQRRDPAKVSGDLYGIVINAFTECRRFDQVDRVYAALSSSGVVPGVFVNNNLMKAAFARGDLKTAMGIYHELAAKALQPDQYPAFQLPTPHTYSIVISGLCQGGQVKEADAILTEMMESGQAPMRHMVNQVMGRHLREKHYAQVIHWFQRMVDAGIEVNNYTAHIVMSAYINSGDAEEAAKLFQIFVDGGLQPNIYTYTTALRAFTKVGYMGRALALFEEMIGVRVYPNLYSYTTMIKGYALEGDVKGIRLMHRLFNLDLHNEPSSVLYNALMDAYNLVEEPLDAFQMWSLMRLNDMPVTNATVSIAIDTCGFTGYMIYIPGVLQRAAEQGLVLNANNFTSLLEAYFRQGALTNAIDVLLIDMVEMKRTVAPDAKFMATLLRFLASFGRLKAELPRLDACIKEHFPQMLPRWEHLREAQLVAPPPEPAVDPTMDPNSRSYNPLKML</sequence>
<dbReference type="PANTHER" id="PTHR47933">
    <property type="entry name" value="PENTATRICOPEPTIDE REPEAT-CONTAINING PROTEIN 1, MITOCHONDRIAL"/>
    <property type="match status" value="1"/>
</dbReference>
<accession>A0A4P9ZLU3</accession>
<feature type="compositionally biased region" description="Polar residues" evidence="3">
    <location>
        <begin position="236"/>
        <end position="247"/>
    </location>
</feature>
<dbReference type="Proteomes" id="UP000268162">
    <property type="component" value="Unassembled WGS sequence"/>
</dbReference>
<proteinExistence type="predicted"/>
<evidence type="ECO:0000256" key="1">
    <source>
        <dbReference type="ARBA" id="ARBA00022737"/>
    </source>
</evidence>
<feature type="region of interest" description="Disordered" evidence="3">
    <location>
        <begin position="221"/>
        <end position="252"/>
    </location>
</feature>
<name>A0A4P9ZLU3_9FUNG</name>
<dbReference type="STRING" id="215637.A0A4P9ZLU3"/>
<dbReference type="NCBIfam" id="TIGR00756">
    <property type="entry name" value="PPR"/>
    <property type="match status" value="2"/>
</dbReference>
<dbReference type="Pfam" id="PF01535">
    <property type="entry name" value="PPR"/>
    <property type="match status" value="2"/>
</dbReference>
<dbReference type="Pfam" id="PF13812">
    <property type="entry name" value="PPR_3"/>
    <property type="match status" value="1"/>
</dbReference>
<dbReference type="AlphaFoldDB" id="A0A4P9ZLU3"/>
<evidence type="ECO:0000256" key="2">
    <source>
        <dbReference type="PROSITE-ProRule" id="PRU00708"/>
    </source>
</evidence>
<organism evidence="4 5">
    <name type="scientific">Dimargaris cristalligena</name>
    <dbReference type="NCBI Taxonomy" id="215637"/>
    <lineage>
        <taxon>Eukaryota</taxon>
        <taxon>Fungi</taxon>
        <taxon>Fungi incertae sedis</taxon>
        <taxon>Zoopagomycota</taxon>
        <taxon>Kickxellomycotina</taxon>
        <taxon>Dimargaritomycetes</taxon>
        <taxon>Dimargaritales</taxon>
        <taxon>Dimargaritaceae</taxon>
        <taxon>Dimargaris</taxon>
    </lineage>
</organism>
<feature type="region of interest" description="Disordered" evidence="3">
    <location>
        <begin position="846"/>
        <end position="869"/>
    </location>
</feature>